<dbReference type="InterPro" id="IPR011059">
    <property type="entry name" value="Metal-dep_hydrolase_composite"/>
</dbReference>
<evidence type="ECO:0000256" key="4">
    <source>
        <dbReference type="ARBA" id="ARBA00022833"/>
    </source>
</evidence>
<sequence length="456" mass="50053">MQQIFVKSALLATGWAQNVRLTLRDGKIDDIAVGAAKGAADIDLSDQLLLPAIANLHSHTFQRAMAGLSERRGASTDSFWTWRDVMYRFLDQLSPDDIHTIAGFTFMEMAEAGFASVGEFHYVHHQQGGAPYANPAETSLQIISAAQQVGLGLTHLPVLYCFGGVNGEALKGGQQRFGSDFDLFTKMLEGTKTALKDAPLDFHLGVAPHSLRAVNKDLIDQVATLLPEAPVHMHIAEQLAEVEDVKTHWGARPIEWLLDNVNVDKHWCLIHCTHMQPEETIGLAKSGAVAGLCPITEANLGDGIFNAVRFLENGGRFGIGSDSDLRISLTEELRTLEHSQRYKTNQRTVLAKPHGSNAEYLLTQAATGGAQALGRQSGSLEVGQWADMFTIDPKAILADGLEESLALDYWLFAARQDNVENLWSAGRHIVKDGQHIMRAEFEQGFKKTVRKLRALL</sequence>
<comment type="cofactor">
    <cofactor evidence="1">
        <name>Zn(2+)</name>
        <dbReference type="ChEBI" id="CHEBI:29105"/>
    </cofactor>
</comment>
<comment type="caution">
    <text evidence="7">The sequence shown here is derived from an EMBL/GenBank/DDBJ whole genome shotgun (WGS) entry which is preliminary data.</text>
</comment>
<proteinExistence type="predicted"/>
<reference evidence="7" key="2">
    <citation type="submission" date="2023-01" db="EMBL/GenBank/DDBJ databases">
        <title>Draft genome sequence of Maritalea porphyrae strain NBRC 107169.</title>
        <authorList>
            <person name="Sun Q."/>
            <person name="Mori K."/>
        </authorList>
    </citation>
    <scope>NUCLEOTIDE SEQUENCE</scope>
    <source>
        <strain evidence="7">NBRC 107169</strain>
    </source>
</reference>
<reference evidence="7" key="1">
    <citation type="journal article" date="2014" name="Int. J. Syst. Evol. Microbiol.">
        <title>Complete genome of a new Firmicutes species belonging to the dominant human colonic microbiota ('Ruminococcus bicirculans') reveals two chromosomes and a selective capacity to utilize plant glucans.</title>
        <authorList>
            <consortium name="NISC Comparative Sequencing Program"/>
            <person name="Wegmann U."/>
            <person name="Louis P."/>
            <person name="Goesmann A."/>
            <person name="Henrissat B."/>
            <person name="Duncan S.H."/>
            <person name="Flint H.J."/>
        </authorList>
    </citation>
    <scope>NUCLEOTIDE SEQUENCE</scope>
    <source>
        <strain evidence="7">NBRC 107169</strain>
    </source>
</reference>
<dbReference type="Proteomes" id="UP001161405">
    <property type="component" value="Unassembled WGS sequence"/>
</dbReference>
<dbReference type="InterPro" id="IPR032466">
    <property type="entry name" value="Metal_Hydrolase"/>
</dbReference>
<dbReference type="NCBIfam" id="TIGR02022">
    <property type="entry name" value="hutF"/>
    <property type="match status" value="1"/>
</dbReference>
<dbReference type="InterPro" id="IPR010252">
    <property type="entry name" value="HutF"/>
</dbReference>
<dbReference type="NCBIfam" id="NF006681">
    <property type="entry name" value="PRK09229.1-2"/>
    <property type="match status" value="1"/>
</dbReference>
<evidence type="ECO:0000256" key="1">
    <source>
        <dbReference type="ARBA" id="ARBA00001947"/>
    </source>
</evidence>
<feature type="domain" description="Formimidoylglutamate deiminase N-terminal" evidence="6">
    <location>
        <begin position="1"/>
        <end position="41"/>
    </location>
</feature>
<dbReference type="SUPFAM" id="SSF51338">
    <property type="entry name" value="Composite domain of metallo-dependent hydrolases"/>
    <property type="match status" value="1"/>
</dbReference>
<dbReference type="SUPFAM" id="SSF51556">
    <property type="entry name" value="Metallo-dependent hydrolases"/>
    <property type="match status" value="1"/>
</dbReference>
<evidence type="ECO:0000313" key="8">
    <source>
        <dbReference type="Proteomes" id="UP001161405"/>
    </source>
</evidence>
<accession>A0ABQ5UQ42</accession>
<dbReference type="RefSeq" id="WP_284362813.1">
    <property type="nucleotide sequence ID" value="NZ_BSNI01000002.1"/>
</dbReference>
<dbReference type="NCBIfam" id="NF006684">
    <property type="entry name" value="PRK09229.1-5"/>
    <property type="match status" value="1"/>
</dbReference>
<dbReference type="Pfam" id="PF22429">
    <property type="entry name" value="HutF_N"/>
    <property type="match status" value="1"/>
</dbReference>
<dbReference type="PANTHER" id="PTHR11271">
    <property type="entry name" value="GUANINE DEAMINASE"/>
    <property type="match status" value="1"/>
</dbReference>
<dbReference type="EMBL" id="BSNI01000002">
    <property type="protein sequence ID" value="GLQ16989.1"/>
    <property type="molecule type" value="Genomic_DNA"/>
</dbReference>
<protein>
    <submittedName>
        <fullName evidence="7">Formimidoylglutamate deiminase</fullName>
    </submittedName>
</protein>
<dbReference type="InterPro" id="IPR006680">
    <property type="entry name" value="Amidohydro-rel"/>
</dbReference>
<dbReference type="InterPro" id="IPR051607">
    <property type="entry name" value="Metallo-dep_hydrolases"/>
</dbReference>
<dbReference type="Gene3D" id="3.20.20.140">
    <property type="entry name" value="Metal-dependent hydrolases"/>
    <property type="match status" value="1"/>
</dbReference>
<gene>
    <name evidence="7" type="primary">hutF</name>
    <name evidence="7" type="ORF">GCM10007879_12380</name>
</gene>
<evidence type="ECO:0000313" key="7">
    <source>
        <dbReference type="EMBL" id="GLQ16989.1"/>
    </source>
</evidence>
<keyword evidence="3" id="KW-0378">Hydrolase</keyword>
<dbReference type="InterPro" id="IPR055156">
    <property type="entry name" value="HutF-like_N"/>
</dbReference>
<dbReference type="Pfam" id="PF01979">
    <property type="entry name" value="Amidohydro_1"/>
    <property type="match status" value="1"/>
</dbReference>
<keyword evidence="4" id="KW-0862">Zinc</keyword>
<dbReference type="PANTHER" id="PTHR11271:SF48">
    <property type="entry name" value="AMIDOHYDROLASE-RELATED DOMAIN-CONTAINING PROTEIN"/>
    <property type="match status" value="1"/>
</dbReference>
<evidence type="ECO:0000259" key="5">
    <source>
        <dbReference type="Pfam" id="PF01979"/>
    </source>
</evidence>
<dbReference type="Gene3D" id="2.30.40.10">
    <property type="entry name" value="Urease, subunit C, domain 1"/>
    <property type="match status" value="1"/>
</dbReference>
<feature type="domain" description="Amidohydrolase-related" evidence="5">
    <location>
        <begin position="49"/>
        <end position="427"/>
    </location>
</feature>
<evidence type="ECO:0000259" key="6">
    <source>
        <dbReference type="Pfam" id="PF22429"/>
    </source>
</evidence>
<name>A0ABQ5UQ42_9HYPH</name>
<organism evidence="7 8">
    <name type="scientific">Maritalea porphyrae</name>
    <dbReference type="NCBI Taxonomy" id="880732"/>
    <lineage>
        <taxon>Bacteria</taxon>
        <taxon>Pseudomonadati</taxon>
        <taxon>Pseudomonadota</taxon>
        <taxon>Alphaproteobacteria</taxon>
        <taxon>Hyphomicrobiales</taxon>
        <taxon>Devosiaceae</taxon>
        <taxon>Maritalea</taxon>
    </lineage>
</organism>
<evidence type="ECO:0000256" key="2">
    <source>
        <dbReference type="ARBA" id="ARBA00022723"/>
    </source>
</evidence>
<evidence type="ECO:0000256" key="3">
    <source>
        <dbReference type="ARBA" id="ARBA00022801"/>
    </source>
</evidence>
<keyword evidence="8" id="KW-1185">Reference proteome</keyword>
<keyword evidence="2" id="KW-0479">Metal-binding</keyword>